<keyword evidence="3" id="KW-1185">Reference proteome</keyword>
<evidence type="ECO:0000256" key="1">
    <source>
        <dbReference type="SAM" id="MobiDB-lite"/>
    </source>
</evidence>
<feature type="compositionally biased region" description="Basic residues" evidence="1">
    <location>
        <begin position="9"/>
        <end position="18"/>
    </location>
</feature>
<name>A0A401TKS2_CHIPU</name>
<evidence type="ECO:0000313" key="2">
    <source>
        <dbReference type="EMBL" id="GCC43251.1"/>
    </source>
</evidence>
<feature type="non-terminal residue" evidence="2">
    <location>
        <position position="226"/>
    </location>
</feature>
<feature type="compositionally biased region" description="Low complexity" evidence="1">
    <location>
        <begin position="153"/>
        <end position="181"/>
    </location>
</feature>
<dbReference type="Proteomes" id="UP000287033">
    <property type="component" value="Unassembled WGS sequence"/>
</dbReference>
<comment type="caution">
    <text evidence="2">The sequence shown here is derived from an EMBL/GenBank/DDBJ whole genome shotgun (WGS) entry which is preliminary data.</text>
</comment>
<sequence length="226" mass="23484">MAAADNRRQKGFGGRRQRIGSSGRRWTGAGQEAQPIGQWARQSAEAPIPEWLRHPSSGRRTADWCRAAVVRVARRWRPSGLVGRRCRGADPEARNGNPPPTSRLARPPARQGLARPDWTVPTSLGRRGKGGGVEKGPADWSAGPSVRGGCGKAGPRLAAAAGARGFPRQPRPGGSRPQSAPGRRRARTSGGGGFAAAAAAAVGPPYGGAPQGIPPPPPPTRRTVPG</sequence>
<dbReference type="EMBL" id="BEZZ01092412">
    <property type="protein sequence ID" value="GCC43251.1"/>
    <property type="molecule type" value="Genomic_DNA"/>
</dbReference>
<organism evidence="2 3">
    <name type="scientific">Chiloscyllium punctatum</name>
    <name type="common">Brownbanded bambooshark</name>
    <name type="synonym">Hemiscyllium punctatum</name>
    <dbReference type="NCBI Taxonomy" id="137246"/>
    <lineage>
        <taxon>Eukaryota</taxon>
        <taxon>Metazoa</taxon>
        <taxon>Chordata</taxon>
        <taxon>Craniata</taxon>
        <taxon>Vertebrata</taxon>
        <taxon>Chondrichthyes</taxon>
        <taxon>Elasmobranchii</taxon>
        <taxon>Galeomorphii</taxon>
        <taxon>Galeoidea</taxon>
        <taxon>Orectolobiformes</taxon>
        <taxon>Hemiscylliidae</taxon>
        <taxon>Chiloscyllium</taxon>
    </lineage>
</organism>
<feature type="region of interest" description="Disordered" evidence="1">
    <location>
        <begin position="1"/>
        <end position="44"/>
    </location>
</feature>
<protein>
    <submittedName>
        <fullName evidence="2">Uncharacterized protein</fullName>
    </submittedName>
</protein>
<proteinExistence type="predicted"/>
<feature type="region of interest" description="Disordered" evidence="1">
    <location>
        <begin position="79"/>
        <end position="226"/>
    </location>
</feature>
<evidence type="ECO:0000313" key="3">
    <source>
        <dbReference type="Proteomes" id="UP000287033"/>
    </source>
</evidence>
<accession>A0A401TKS2</accession>
<feature type="compositionally biased region" description="Low complexity" evidence="1">
    <location>
        <begin position="195"/>
        <end position="204"/>
    </location>
</feature>
<dbReference type="AlphaFoldDB" id="A0A401TKS2"/>
<reference evidence="2 3" key="1">
    <citation type="journal article" date="2018" name="Nat. Ecol. Evol.">
        <title>Shark genomes provide insights into elasmobranch evolution and the origin of vertebrates.</title>
        <authorList>
            <person name="Hara Y"/>
            <person name="Yamaguchi K"/>
            <person name="Onimaru K"/>
            <person name="Kadota M"/>
            <person name="Koyanagi M"/>
            <person name="Keeley SD"/>
            <person name="Tatsumi K"/>
            <person name="Tanaka K"/>
            <person name="Motone F"/>
            <person name="Kageyama Y"/>
            <person name="Nozu R"/>
            <person name="Adachi N"/>
            <person name="Nishimura O"/>
            <person name="Nakagawa R"/>
            <person name="Tanegashima C"/>
            <person name="Kiyatake I"/>
            <person name="Matsumoto R"/>
            <person name="Murakumo K"/>
            <person name="Nishida K"/>
            <person name="Terakita A"/>
            <person name="Kuratani S"/>
            <person name="Sato K"/>
            <person name="Hyodo S Kuraku.S."/>
        </authorList>
    </citation>
    <scope>NUCLEOTIDE SEQUENCE [LARGE SCALE GENOMIC DNA]</scope>
</reference>
<gene>
    <name evidence="2" type="ORF">chiPu_0027007</name>
</gene>